<evidence type="ECO:0000313" key="2">
    <source>
        <dbReference type="EMBL" id="GEO08694.1"/>
    </source>
</evidence>
<dbReference type="CDD" id="cd00038">
    <property type="entry name" value="CAP_ED"/>
    <property type="match status" value="1"/>
</dbReference>
<accession>A0A512B9Q5</accession>
<dbReference type="NCBIfam" id="NF041163">
    <property type="entry name" value="encap_f2b"/>
    <property type="match status" value="1"/>
</dbReference>
<dbReference type="RefSeq" id="WP_147202766.1">
    <property type="nucleotide sequence ID" value="NZ_BJYT01000004.1"/>
</dbReference>
<dbReference type="GO" id="GO:0005952">
    <property type="term" value="C:cAMP-dependent protein kinase complex"/>
    <property type="evidence" value="ECO:0007669"/>
    <property type="project" value="InterPro"/>
</dbReference>
<gene>
    <name evidence="2" type="ORF">SAE01_11900</name>
</gene>
<dbReference type="OrthoDB" id="181419at2"/>
<evidence type="ECO:0000259" key="1">
    <source>
        <dbReference type="PROSITE" id="PS50042"/>
    </source>
</evidence>
<dbReference type="SMART" id="SM00100">
    <property type="entry name" value="cNMP"/>
    <property type="match status" value="1"/>
</dbReference>
<dbReference type="EMBL" id="BJYT01000004">
    <property type="protein sequence ID" value="GEO08694.1"/>
    <property type="molecule type" value="Genomic_DNA"/>
</dbReference>
<keyword evidence="3" id="KW-1185">Reference proteome</keyword>
<dbReference type="Pfam" id="PF00027">
    <property type="entry name" value="cNMP_binding"/>
    <property type="match status" value="1"/>
</dbReference>
<sequence length="476" mass="53785">MIESSNPQTLSIQSARQLTTTTKSAPQMASITPRWLLKLLPWVQVRAGTYRVNERKVVVRPEERLYFSHTNTKSNGNGKLKLEPEQLSKLKIFSGLLPDQLTSITGMFMTKHYAIDSVLFSEGEAGDTFFLIADGKVEVNQAGPHGEKLVLNVLSSGDHFGEMALLENKPRMATVVALMPTTVFVMERTKFLKLTEELPSIQENLEHTLSERKQQNLRHNEAGEARSFLERDYEGVRTIPSSFIEYEENPREYPLSIIQSILKVPTRIADIYNEPFNQIEEQMRLMIEELKETQEWEMINNPNFGLLSQVAPTMRIQPRKGSPTPDDMDQMLSLVWKKPAFFLAHPKAIAAFGRECTRRGVPPPTINLMGSPVITWRGVPIIPTDKLLIGDGHNKQPLGTTNILLMRVGEKEQGVVGLHQSGIHNEKSPSLNVEFNGISPDAHKNYLLTLYFSCAVLTSDALAVMENVQVRHYYDY</sequence>
<protein>
    <submittedName>
        <fullName evidence="2">Crp/Fnr family transcriptional regulator</fullName>
    </submittedName>
</protein>
<evidence type="ECO:0000313" key="3">
    <source>
        <dbReference type="Proteomes" id="UP000321513"/>
    </source>
</evidence>
<dbReference type="InterPro" id="IPR000595">
    <property type="entry name" value="cNMP-bd_dom"/>
</dbReference>
<dbReference type="InterPro" id="IPR014710">
    <property type="entry name" value="RmlC-like_jellyroll"/>
</dbReference>
<dbReference type="Gene3D" id="2.60.120.10">
    <property type="entry name" value="Jelly Rolls"/>
    <property type="match status" value="1"/>
</dbReference>
<dbReference type="PROSITE" id="PS50042">
    <property type="entry name" value="CNMP_BINDING_3"/>
    <property type="match status" value="1"/>
</dbReference>
<dbReference type="InterPro" id="IPR049817">
    <property type="entry name" value="Encap_f2b"/>
</dbReference>
<dbReference type="InterPro" id="IPR045641">
    <property type="entry name" value="SrpI-like"/>
</dbReference>
<name>A0A512B9Q5_9BACT</name>
<dbReference type="InterPro" id="IPR018490">
    <property type="entry name" value="cNMP-bd_dom_sf"/>
</dbReference>
<dbReference type="SUPFAM" id="SSF51206">
    <property type="entry name" value="cAMP-binding domain-like"/>
    <property type="match status" value="1"/>
</dbReference>
<reference evidence="2 3" key="1">
    <citation type="submission" date="2019-07" db="EMBL/GenBank/DDBJ databases">
        <title>Whole genome shotgun sequence of Segetibacter aerophilus NBRC 106135.</title>
        <authorList>
            <person name="Hosoyama A."/>
            <person name="Uohara A."/>
            <person name="Ohji S."/>
            <person name="Ichikawa N."/>
        </authorList>
    </citation>
    <scope>NUCLEOTIDE SEQUENCE [LARGE SCALE GENOMIC DNA]</scope>
    <source>
        <strain evidence="2 3">NBRC 106135</strain>
    </source>
</reference>
<organism evidence="2 3">
    <name type="scientific">Segetibacter aerophilus</name>
    <dbReference type="NCBI Taxonomy" id="670293"/>
    <lineage>
        <taxon>Bacteria</taxon>
        <taxon>Pseudomonadati</taxon>
        <taxon>Bacteroidota</taxon>
        <taxon>Chitinophagia</taxon>
        <taxon>Chitinophagales</taxon>
        <taxon>Chitinophagaceae</taxon>
        <taxon>Segetibacter</taxon>
    </lineage>
</organism>
<dbReference type="Proteomes" id="UP000321513">
    <property type="component" value="Unassembled WGS sequence"/>
</dbReference>
<dbReference type="Pfam" id="PF19307">
    <property type="entry name" value="SrpI-like"/>
    <property type="match status" value="1"/>
</dbReference>
<dbReference type="InterPro" id="IPR050503">
    <property type="entry name" value="cAMP-dep_PK_reg_su-like"/>
</dbReference>
<dbReference type="PRINTS" id="PR00103">
    <property type="entry name" value="CAMPKINASE"/>
</dbReference>
<dbReference type="GO" id="GO:0005829">
    <property type="term" value="C:cytosol"/>
    <property type="evidence" value="ECO:0007669"/>
    <property type="project" value="TreeGrafter"/>
</dbReference>
<proteinExistence type="predicted"/>
<dbReference type="PANTHER" id="PTHR11635">
    <property type="entry name" value="CAMP-DEPENDENT PROTEIN KINASE REGULATORY CHAIN"/>
    <property type="match status" value="1"/>
</dbReference>
<comment type="caution">
    <text evidence="2">The sequence shown here is derived from an EMBL/GenBank/DDBJ whole genome shotgun (WGS) entry which is preliminary data.</text>
</comment>
<dbReference type="AlphaFoldDB" id="A0A512B9Q5"/>
<dbReference type="PANTHER" id="PTHR11635:SF152">
    <property type="entry name" value="CAMP-DEPENDENT PROTEIN KINASE TYPE I REGULATORY SUBUNIT-RELATED"/>
    <property type="match status" value="1"/>
</dbReference>
<feature type="domain" description="Cyclic nucleotide-binding" evidence="1">
    <location>
        <begin position="92"/>
        <end position="212"/>
    </location>
</feature>